<keyword evidence="4" id="KW-0547">Nucleotide-binding</keyword>
<evidence type="ECO:0000256" key="6">
    <source>
        <dbReference type="ARBA" id="ARBA00022840"/>
    </source>
</evidence>
<evidence type="ECO:0000256" key="2">
    <source>
        <dbReference type="ARBA" id="ARBA00012417"/>
    </source>
</evidence>
<evidence type="ECO:0000259" key="10">
    <source>
        <dbReference type="SMART" id="SM00382"/>
    </source>
</evidence>
<evidence type="ECO:0000256" key="7">
    <source>
        <dbReference type="ARBA" id="ARBA00022932"/>
    </source>
</evidence>
<dbReference type="STRING" id="3871.A0A4P1RTM6"/>
<evidence type="ECO:0000256" key="8">
    <source>
        <dbReference type="ARBA" id="ARBA00023054"/>
    </source>
</evidence>
<keyword evidence="7" id="KW-0548">Nucleotidyltransferase</keyword>
<accession>A0A4P1RTM6</accession>
<dbReference type="AlphaFoldDB" id="A0A4P1RTM6"/>
<dbReference type="InterPro" id="IPR054506">
    <property type="entry name" value="DnaA_N-like_STI"/>
</dbReference>
<dbReference type="Gene3D" id="3.40.50.300">
    <property type="entry name" value="P-loop containing nucleotide triphosphate hydrolases"/>
    <property type="match status" value="1"/>
</dbReference>
<dbReference type="Pfam" id="PF22608">
    <property type="entry name" value="DNAX_ATPase_lid"/>
    <property type="match status" value="1"/>
</dbReference>
<evidence type="ECO:0000256" key="9">
    <source>
        <dbReference type="ARBA" id="ARBA00049244"/>
    </source>
</evidence>
<evidence type="ECO:0000256" key="3">
    <source>
        <dbReference type="ARBA" id="ARBA00022723"/>
    </source>
</evidence>
<evidence type="ECO:0000256" key="5">
    <source>
        <dbReference type="ARBA" id="ARBA00022833"/>
    </source>
</evidence>
<keyword evidence="3" id="KW-0479">Metal-binding</keyword>
<dbReference type="GO" id="GO:0009360">
    <property type="term" value="C:DNA polymerase III complex"/>
    <property type="evidence" value="ECO:0007669"/>
    <property type="project" value="InterPro"/>
</dbReference>
<keyword evidence="7" id="KW-0239">DNA-directed DNA polymerase</keyword>
<dbReference type="SUPFAM" id="SSF48019">
    <property type="entry name" value="post-AAA+ oligomerization domain-like"/>
    <property type="match status" value="1"/>
</dbReference>
<feature type="domain" description="AAA+ ATPase" evidence="10">
    <location>
        <begin position="319"/>
        <end position="479"/>
    </location>
</feature>
<comment type="catalytic activity">
    <reaction evidence="9">
        <text>DNA(n) + a 2'-deoxyribonucleoside 5'-triphosphate = DNA(n+1) + diphosphate</text>
        <dbReference type="Rhea" id="RHEA:22508"/>
        <dbReference type="Rhea" id="RHEA-COMP:17339"/>
        <dbReference type="Rhea" id="RHEA-COMP:17340"/>
        <dbReference type="ChEBI" id="CHEBI:33019"/>
        <dbReference type="ChEBI" id="CHEBI:61560"/>
        <dbReference type="ChEBI" id="CHEBI:173112"/>
        <dbReference type="EC" id="2.7.7.7"/>
    </reaction>
</comment>
<dbReference type="CDD" id="cd18137">
    <property type="entry name" value="HLD_clamp_pol_III_gamma_tau"/>
    <property type="match status" value="1"/>
</dbReference>
<dbReference type="InterPro" id="IPR012763">
    <property type="entry name" value="DNA_pol_III_sug/sutau_N"/>
</dbReference>
<dbReference type="EC" id="2.7.7.7" evidence="2"/>
<dbReference type="InterPro" id="IPR027417">
    <property type="entry name" value="P-loop_NTPase"/>
</dbReference>
<keyword evidence="12" id="KW-1185">Reference proteome</keyword>
<dbReference type="InterPro" id="IPR008921">
    <property type="entry name" value="DNA_pol3_clamp-load_cplx_C"/>
</dbReference>
<dbReference type="GO" id="GO:0006261">
    <property type="term" value="P:DNA-templated DNA replication"/>
    <property type="evidence" value="ECO:0007669"/>
    <property type="project" value="TreeGrafter"/>
</dbReference>
<protein>
    <recommendedName>
        <fullName evidence="2">DNA-directed DNA polymerase</fullName>
        <ecNumber evidence="2">2.7.7.7</ecNumber>
    </recommendedName>
</protein>
<evidence type="ECO:0000313" key="12">
    <source>
        <dbReference type="Proteomes" id="UP000188354"/>
    </source>
</evidence>
<dbReference type="InterPro" id="IPR045085">
    <property type="entry name" value="HLD_clamp_pol_III_gamma_tau"/>
</dbReference>
<keyword evidence="8" id="KW-0175">Coiled coil</keyword>
<dbReference type="NCBIfam" id="TIGR02397">
    <property type="entry name" value="dnaX_nterm"/>
    <property type="match status" value="1"/>
</dbReference>
<organism evidence="11 12">
    <name type="scientific">Lupinus angustifolius</name>
    <name type="common">Narrow-leaved blue lupine</name>
    <dbReference type="NCBI Taxonomy" id="3871"/>
    <lineage>
        <taxon>Eukaryota</taxon>
        <taxon>Viridiplantae</taxon>
        <taxon>Streptophyta</taxon>
        <taxon>Embryophyta</taxon>
        <taxon>Tracheophyta</taxon>
        <taxon>Spermatophyta</taxon>
        <taxon>Magnoliopsida</taxon>
        <taxon>eudicotyledons</taxon>
        <taxon>Gunneridae</taxon>
        <taxon>Pentapetalae</taxon>
        <taxon>rosids</taxon>
        <taxon>fabids</taxon>
        <taxon>Fabales</taxon>
        <taxon>Fabaceae</taxon>
        <taxon>Papilionoideae</taxon>
        <taxon>50 kb inversion clade</taxon>
        <taxon>genistoids sensu lato</taxon>
        <taxon>core genistoids</taxon>
        <taxon>Genisteae</taxon>
        <taxon>Lupinus</taxon>
    </lineage>
</organism>
<dbReference type="Proteomes" id="UP000188354">
    <property type="component" value="Chromosome LG01"/>
</dbReference>
<name>A0A4P1RTM6_LUPAN</name>
<comment type="similarity">
    <text evidence="1">Belongs to the DnaX/STICHEL family.</text>
</comment>
<keyword evidence="7" id="KW-0808">Transferase</keyword>
<dbReference type="InterPro" id="IPR050238">
    <property type="entry name" value="DNA_Rep/Repair_Clamp_Loader"/>
</dbReference>
<dbReference type="GO" id="GO:0005524">
    <property type="term" value="F:ATP binding"/>
    <property type="evidence" value="ECO:0007669"/>
    <property type="project" value="UniProtKB-KW"/>
</dbReference>
<dbReference type="Pfam" id="PF13177">
    <property type="entry name" value="DNA_pol3_delta2"/>
    <property type="match status" value="1"/>
</dbReference>
<dbReference type="Gene3D" id="1.10.8.60">
    <property type="match status" value="1"/>
</dbReference>
<dbReference type="GO" id="GO:0046872">
    <property type="term" value="F:metal ion binding"/>
    <property type="evidence" value="ECO:0007669"/>
    <property type="project" value="UniProtKB-KW"/>
</dbReference>
<dbReference type="Gramene" id="OIW18305">
    <property type="protein sequence ID" value="OIW18305"/>
    <property type="gene ID" value="TanjilG_31445"/>
</dbReference>
<dbReference type="GO" id="GO:0006281">
    <property type="term" value="P:DNA repair"/>
    <property type="evidence" value="ECO:0007669"/>
    <property type="project" value="TreeGrafter"/>
</dbReference>
<dbReference type="FunFam" id="1.10.8.60:FF:000013">
    <property type="entry name" value="DNA polymerase III subunit gamma/tau"/>
    <property type="match status" value="1"/>
</dbReference>
<dbReference type="GO" id="GO:0003887">
    <property type="term" value="F:DNA-directed DNA polymerase activity"/>
    <property type="evidence" value="ECO:0007669"/>
    <property type="project" value="UniProtKB-KW"/>
</dbReference>
<evidence type="ECO:0000313" key="11">
    <source>
        <dbReference type="EMBL" id="OIW18305.1"/>
    </source>
</evidence>
<evidence type="ECO:0000256" key="1">
    <source>
        <dbReference type="ARBA" id="ARBA00006360"/>
    </source>
</evidence>
<dbReference type="CDD" id="cd00009">
    <property type="entry name" value="AAA"/>
    <property type="match status" value="1"/>
</dbReference>
<dbReference type="EMBL" id="CM007361">
    <property type="protein sequence ID" value="OIW18305.1"/>
    <property type="molecule type" value="Genomic_DNA"/>
</dbReference>
<dbReference type="SMART" id="SM00382">
    <property type="entry name" value="AAA"/>
    <property type="match status" value="1"/>
</dbReference>
<dbReference type="Pfam" id="PF23007">
    <property type="entry name" value="DnaA_N-like_STI"/>
    <property type="match status" value="1"/>
</dbReference>
<sequence length="839" mass="93903">MDGRRHSVDIPISKTLVALRRVKSLRDPSTNCISKLSPLIDNVHCEYGSGNGISSWFLDASHACGSDHDAFLRSKDSDFKGKREHYSTDFRLDNYCRGSCKERPRDDEPVYYNPSPQGIFGTKLSNESCCSNHGGGGLDLACILSPINHLRNEESCHSSTVLSSQLGRTEYSKSNTKSLFKNQVKKSEEMGDIASHVGSPCLSLGDALSTCSAAAHIIQGVNVLDNHNGCRISCWSKSPSFGESNHYSEMEDLPLTLQHVSETGLNEHRSMRHIGGGTSTNLETPRSLCMKFRPKSFSDLVGHNVVGRSLLGAISRGRITSFYLFHGPRGTGKTSASRIFAAALNCLSFEEQRPCGLCRECVLFFNGRSNDIKEVDFLRINHADKAKSLVKNACIPPVSLRFKVFIIDECQFLHRETWVILLNSLENVPQHVVFVMITPELDKLPRSAVSRAQRYYFPKIKDTDIARRLEQICVVEAIDYEQVALDFIAAKSCGSLRDAEMMLDQLSLLDKKITISLAYELTGVVSDEELFELLDLALSPDTSNTVIKARELMSSRIDPLQLMSQLENLIMDILAGKCEVGGAEIGRRFSSRHTSEADLQKLNHAVRILSETEKQLRISKNQTTWFTAALLQLNSVEYSSVDANDSKSCLRVASTRDGDFCSTSSEGESVKHAATGKCDDKSYRLELHEDRRGTLDSIWYRATKICQSSKLKNFLRKHGKLSSLWVNQGLAVAELEFHHRDFVARAEKSWKLIASSLQFILGYNIELRINYVPCTSDSKFAKFKRSYFNFFNCSRRILRKSVSYNEQGSESDYADCTSEKPIMKDQILTCSSDAISIVR</sequence>
<dbReference type="PANTHER" id="PTHR11669:SF0">
    <property type="entry name" value="PROTEIN STICHEL-LIKE 2"/>
    <property type="match status" value="1"/>
</dbReference>
<dbReference type="PANTHER" id="PTHR11669">
    <property type="entry name" value="REPLICATION FACTOR C / DNA POLYMERASE III GAMMA-TAU SUBUNIT"/>
    <property type="match status" value="1"/>
</dbReference>
<proteinExistence type="inferred from homology"/>
<dbReference type="GO" id="GO:0005663">
    <property type="term" value="C:DNA replication factor C complex"/>
    <property type="evidence" value="ECO:0007669"/>
    <property type="project" value="TreeGrafter"/>
</dbReference>
<dbReference type="SUPFAM" id="SSF52540">
    <property type="entry name" value="P-loop containing nucleoside triphosphate hydrolases"/>
    <property type="match status" value="1"/>
</dbReference>
<reference evidence="11 12" key="1">
    <citation type="journal article" date="2017" name="Plant Biotechnol. J.">
        <title>A comprehensive draft genome sequence for lupin (Lupinus angustifolius), an emerging health food: insights into plant-microbe interactions and legume evolution.</title>
        <authorList>
            <person name="Hane J.K."/>
            <person name="Ming Y."/>
            <person name="Kamphuis L.G."/>
            <person name="Nelson M.N."/>
            <person name="Garg G."/>
            <person name="Atkins C.A."/>
            <person name="Bayer P.E."/>
            <person name="Bravo A."/>
            <person name="Bringans S."/>
            <person name="Cannon S."/>
            <person name="Edwards D."/>
            <person name="Foley R."/>
            <person name="Gao L.L."/>
            <person name="Harrison M.J."/>
            <person name="Huang W."/>
            <person name="Hurgobin B."/>
            <person name="Li S."/>
            <person name="Liu C.W."/>
            <person name="McGrath A."/>
            <person name="Morahan G."/>
            <person name="Murray J."/>
            <person name="Weller J."/>
            <person name="Jian J."/>
            <person name="Singh K.B."/>
        </authorList>
    </citation>
    <scope>NUCLEOTIDE SEQUENCE [LARGE SCALE GENOMIC DNA]</scope>
    <source>
        <strain evidence="12">cv. Tanjil</strain>
        <tissue evidence="11">Whole plant</tissue>
    </source>
</reference>
<dbReference type="GO" id="GO:0003689">
    <property type="term" value="F:DNA clamp loader activity"/>
    <property type="evidence" value="ECO:0007669"/>
    <property type="project" value="TreeGrafter"/>
</dbReference>
<dbReference type="InterPro" id="IPR003593">
    <property type="entry name" value="AAA+_ATPase"/>
</dbReference>
<keyword evidence="5" id="KW-0862">Zinc</keyword>
<keyword evidence="6" id="KW-0067">ATP-binding</keyword>
<evidence type="ECO:0000256" key="4">
    <source>
        <dbReference type="ARBA" id="ARBA00022741"/>
    </source>
</evidence>
<gene>
    <name evidence="11" type="ORF">TanjilG_31445</name>
</gene>
<dbReference type="GO" id="GO:0003677">
    <property type="term" value="F:DNA binding"/>
    <property type="evidence" value="ECO:0007669"/>
    <property type="project" value="InterPro"/>
</dbReference>